<evidence type="ECO:0000313" key="4">
    <source>
        <dbReference type="Proteomes" id="UP000261340"/>
    </source>
</evidence>
<dbReference type="InterPro" id="IPR030379">
    <property type="entry name" value="G_SEPTIN_dom"/>
</dbReference>
<reference evidence="3" key="2">
    <citation type="submission" date="2025-09" db="UniProtKB">
        <authorList>
            <consortium name="Ensembl"/>
        </authorList>
    </citation>
    <scope>IDENTIFICATION</scope>
</reference>
<dbReference type="InterPro" id="IPR027417">
    <property type="entry name" value="P-loop_NTPase"/>
</dbReference>
<protein>
    <recommendedName>
        <fullName evidence="2">Septin-type G domain-containing protein</fullName>
    </recommendedName>
</protein>
<dbReference type="Gene3D" id="3.40.50.300">
    <property type="entry name" value="P-loop containing nucleotide triphosphate hydrolases"/>
    <property type="match status" value="1"/>
</dbReference>
<dbReference type="GeneTree" id="ENSGT00940000166734"/>
<evidence type="ECO:0000259" key="2">
    <source>
        <dbReference type="Pfam" id="PF00735"/>
    </source>
</evidence>
<dbReference type="Proteomes" id="UP000261340">
    <property type="component" value="Unplaced"/>
</dbReference>
<reference evidence="3" key="1">
    <citation type="submission" date="2025-08" db="UniProtKB">
        <authorList>
            <consortium name="Ensembl"/>
        </authorList>
    </citation>
    <scope>IDENTIFICATION</scope>
</reference>
<name>A0A3Q0RKB2_AMPCI</name>
<keyword evidence="4" id="KW-1185">Reference proteome</keyword>
<organism evidence="3 4">
    <name type="scientific">Amphilophus citrinellus</name>
    <name type="common">Midas cichlid</name>
    <name type="synonym">Cichlasoma citrinellum</name>
    <dbReference type="NCBI Taxonomy" id="61819"/>
    <lineage>
        <taxon>Eukaryota</taxon>
        <taxon>Metazoa</taxon>
        <taxon>Chordata</taxon>
        <taxon>Craniata</taxon>
        <taxon>Vertebrata</taxon>
        <taxon>Euteleostomi</taxon>
        <taxon>Actinopterygii</taxon>
        <taxon>Neopterygii</taxon>
        <taxon>Teleostei</taxon>
        <taxon>Neoteleostei</taxon>
        <taxon>Acanthomorphata</taxon>
        <taxon>Ovalentaria</taxon>
        <taxon>Cichlomorphae</taxon>
        <taxon>Cichliformes</taxon>
        <taxon>Cichlidae</taxon>
        <taxon>New World cichlids</taxon>
        <taxon>Cichlasomatinae</taxon>
        <taxon>Heroini</taxon>
        <taxon>Amphilophus</taxon>
    </lineage>
</organism>
<feature type="domain" description="Septin-type G" evidence="2">
    <location>
        <begin position="90"/>
        <end position="171"/>
    </location>
</feature>
<comment type="similarity">
    <text evidence="1">Belongs to the TRAFAC class TrmE-Era-EngA-EngB-Septin-like GTPase superfamily. Septin GTPase family.</text>
</comment>
<dbReference type="OMA" id="YWNVHFN"/>
<accession>A0A3Q0RKB2</accession>
<dbReference type="SUPFAM" id="SSF52540">
    <property type="entry name" value="P-loop containing nucleoside triphosphate hydrolases"/>
    <property type="match status" value="1"/>
</dbReference>
<evidence type="ECO:0000256" key="1">
    <source>
        <dbReference type="RuleBase" id="RU004560"/>
    </source>
</evidence>
<sequence length="619" mass="69935">MEAHSKPLADAVRENSTHLESLTESLLNCTLVKEAQTKRLADDVKENSTLLESKLGALPIYKTPLKQKIISVTGCRSFSFGAESSKHNRTIMVLGATGAGKSTLINGMINYILGVEWKDKYRFKLVEEIQSASQAHSQTSEVTVYKIHHQEDFTIPFSLTIVDTPGFGDTRGIERDREIVEQLRRLFSAQLGVSEIDAVCFVAQAALARLTPTQKYVFDSVLSIFGKDVAENIRILVTFADGQRPPVLEAINASGVPCPKTKDGLPVHFKFNNSALFANNKSSDAVTMDDDGDDDEGGFDKMFWEMGTKSMKRFFAALNIIETKSLTLTKEVLRERKMLEISVENLQVQVKLGLAKMEEIKETSQKLKEHEAEISRNENFEFEVTVKKPVQEDISGTGCYITNCQQCNVTCHYPCGIPNDADKRGCVAMGKDEHCTRCSGKCIWRVHFNQKYRWIYKDFKEKRTINELKANYQRAKGEKITFQGLLDKLNADYDSLQAVVMKLMASSAKCLNRLKEIALKPNPLSTPEYIDMLIEGEKSEGKPGWNKRVLYLMSMKEKAEYMAKVEKGEDPLQQRKTDLQQQNTKTNNIWRTSLLGSLFFFSLSRTLTPPPISSQYRNR</sequence>
<proteinExistence type="inferred from homology"/>
<dbReference type="Ensembl" id="ENSACIT00000013068.1">
    <property type="protein sequence ID" value="ENSACIP00000012714.1"/>
    <property type="gene ID" value="ENSACIG00000009923.1"/>
</dbReference>
<dbReference type="GO" id="GO:0005525">
    <property type="term" value="F:GTP binding"/>
    <property type="evidence" value="ECO:0007669"/>
    <property type="project" value="UniProtKB-KW"/>
</dbReference>
<evidence type="ECO:0000313" key="3">
    <source>
        <dbReference type="Ensembl" id="ENSACIP00000012714.1"/>
    </source>
</evidence>
<dbReference type="FunFam" id="3.40.50.300:FF:002049">
    <property type="entry name" value="Si:ch73-170d6.2"/>
    <property type="match status" value="1"/>
</dbReference>
<dbReference type="STRING" id="61819.ENSACIP00000012714"/>
<dbReference type="Pfam" id="PF00735">
    <property type="entry name" value="Septin"/>
    <property type="match status" value="1"/>
</dbReference>
<dbReference type="PANTHER" id="PTHR32046">
    <property type="entry name" value="G DOMAIN-CONTAINING PROTEIN"/>
    <property type="match status" value="1"/>
</dbReference>
<dbReference type="AlphaFoldDB" id="A0A3Q0RKB2"/>
<keyword evidence="1" id="KW-0342">GTP-binding</keyword>
<dbReference type="PANTHER" id="PTHR32046:SF14">
    <property type="match status" value="1"/>
</dbReference>
<keyword evidence="1" id="KW-0547">Nucleotide-binding</keyword>